<gene>
    <name evidence="1" type="ORF">HAX54_047534</name>
</gene>
<evidence type="ECO:0000313" key="2">
    <source>
        <dbReference type="Proteomes" id="UP000823775"/>
    </source>
</evidence>
<organism evidence="1 2">
    <name type="scientific">Datura stramonium</name>
    <name type="common">Jimsonweed</name>
    <name type="synonym">Common thornapple</name>
    <dbReference type="NCBI Taxonomy" id="4076"/>
    <lineage>
        <taxon>Eukaryota</taxon>
        <taxon>Viridiplantae</taxon>
        <taxon>Streptophyta</taxon>
        <taxon>Embryophyta</taxon>
        <taxon>Tracheophyta</taxon>
        <taxon>Spermatophyta</taxon>
        <taxon>Magnoliopsida</taxon>
        <taxon>eudicotyledons</taxon>
        <taxon>Gunneridae</taxon>
        <taxon>Pentapetalae</taxon>
        <taxon>asterids</taxon>
        <taxon>lamiids</taxon>
        <taxon>Solanales</taxon>
        <taxon>Solanaceae</taxon>
        <taxon>Solanoideae</taxon>
        <taxon>Datureae</taxon>
        <taxon>Datura</taxon>
    </lineage>
</organism>
<reference evidence="1 2" key="1">
    <citation type="journal article" date="2021" name="BMC Genomics">
        <title>Datura genome reveals duplications of psychoactive alkaloid biosynthetic genes and high mutation rate following tissue culture.</title>
        <authorList>
            <person name="Rajewski A."/>
            <person name="Carter-House D."/>
            <person name="Stajich J."/>
            <person name="Litt A."/>
        </authorList>
    </citation>
    <scope>NUCLEOTIDE SEQUENCE [LARGE SCALE GENOMIC DNA]</scope>
    <source>
        <strain evidence="1">AR-01</strain>
    </source>
</reference>
<feature type="non-terminal residue" evidence="1">
    <location>
        <position position="79"/>
    </location>
</feature>
<evidence type="ECO:0000313" key="1">
    <source>
        <dbReference type="EMBL" id="MCD7462000.1"/>
    </source>
</evidence>
<comment type="caution">
    <text evidence="1">The sequence shown here is derived from an EMBL/GenBank/DDBJ whole genome shotgun (WGS) entry which is preliminary data.</text>
</comment>
<dbReference type="Proteomes" id="UP000823775">
    <property type="component" value="Unassembled WGS sequence"/>
</dbReference>
<proteinExistence type="predicted"/>
<dbReference type="EMBL" id="JACEIK010000769">
    <property type="protein sequence ID" value="MCD7462000.1"/>
    <property type="molecule type" value="Genomic_DNA"/>
</dbReference>
<feature type="non-terminal residue" evidence="1">
    <location>
        <position position="1"/>
    </location>
</feature>
<keyword evidence="2" id="KW-1185">Reference proteome</keyword>
<name>A0ABS8ST50_DATST</name>
<protein>
    <submittedName>
        <fullName evidence="1">Uncharacterized protein</fullName>
    </submittedName>
</protein>
<sequence length="79" mass="8808">LHILPALKGHDREGYIDGSCKSLMNFIPNNVDEENSADVILNPAYITWRKQDQLLLRWILSSPTETVLAQVVGCATAKD</sequence>
<accession>A0ABS8ST50</accession>